<organism evidence="1 2">
    <name type="scientific">Actinomadura rubrobrunea</name>
    <dbReference type="NCBI Taxonomy" id="115335"/>
    <lineage>
        <taxon>Bacteria</taxon>
        <taxon>Bacillati</taxon>
        <taxon>Actinomycetota</taxon>
        <taxon>Actinomycetes</taxon>
        <taxon>Streptosporangiales</taxon>
        <taxon>Thermomonosporaceae</taxon>
        <taxon>Actinomadura</taxon>
    </lineage>
</organism>
<gene>
    <name evidence="1" type="ORF">Arub01_56640</name>
</gene>
<comment type="caution">
    <text evidence="1">The sequence shown here is derived from an EMBL/GenBank/DDBJ whole genome shotgun (WGS) entry which is preliminary data.</text>
</comment>
<protein>
    <submittedName>
        <fullName evidence="1">Uncharacterized protein</fullName>
    </submittedName>
</protein>
<sequence>MRRSSSTVVVVAGEQAGRVVSGLDGLHNVRAVTRQDRTPEEFAELVRRGGMTYIVHDDDPLADVADAWVDFFEESSPAGRLEVAVEEAVGALRAGRLELPDYYIVLDPEEMPATRRHWWLGVLAGAAPSRVVPAPSSAARVADALGRLAAGRWWPEDTAGWLRGLPRAVPDRVGLPGGTVP</sequence>
<evidence type="ECO:0000313" key="1">
    <source>
        <dbReference type="EMBL" id="GLW67421.1"/>
    </source>
</evidence>
<accession>A0A9W6Q276</accession>
<dbReference type="AlphaFoldDB" id="A0A9W6Q276"/>
<dbReference type="RefSeq" id="WP_067915221.1">
    <property type="nucleotide sequence ID" value="NZ_BSRZ01000023.1"/>
</dbReference>
<name>A0A9W6Q276_9ACTN</name>
<dbReference type="EMBL" id="BSRZ01000023">
    <property type="protein sequence ID" value="GLW67421.1"/>
    <property type="molecule type" value="Genomic_DNA"/>
</dbReference>
<keyword evidence="2" id="KW-1185">Reference proteome</keyword>
<evidence type="ECO:0000313" key="2">
    <source>
        <dbReference type="Proteomes" id="UP001165124"/>
    </source>
</evidence>
<proteinExistence type="predicted"/>
<reference evidence="1" key="1">
    <citation type="submission" date="2023-02" db="EMBL/GenBank/DDBJ databases">
        <title>Actinomadura rubrobrunea NBRC 14622.</title>
        <authorList>
            <person name="Ichikawa N."/>
            <person name="Sato H."/>
            <person name="Tonouchi N."/>
        </authorList>
    </citation>
    <scope>NUCLEOTIDE SEQUENCE</scope>
    <source>
        <strain evidence="1">NBRC 14622</strain>
    </source>
</reference>
<dbReference type="Proteomes" id="UP001165124">
    <property type="component" value="Unassembled WGS sequence"/>
</dbReference>